<evidence type="ECO:0000256" key="5">
    <source>
        <dbReference type="SAM" id="SignalP"/>
    </source>
</evidence>
<sequence length="188" mass="20994">MTLIASSLLFSFSTVAAIPNHVAYNTGDAILKPMIMSRFVEMSSARKVPNLAFSDTQGNVIHLNQFKGKLVFIHLWATWCAPCIKEIPQIDAIRQQNADKDLVVIPLSIDEESEKVAPFLAKYNLADFKTWLDPNMDIDQIMPANVVPATYILDGSGNLVGFLRGYLDWSDKDIQPYLEKLTAKYAGK</sequence>
<dbReference type="SUPFAM" id="SSF52833">
    <property type="entry name" value="Thioredoxin-like"/>
    <property type="match status" value="1"/>
</dbReference>
<dbReference type="PANTHER" id="PTHR42852">
    <property type="entry name" value="THIOL:DISULFIDE INTERCHANGE PROTEIN DSBE"/>
    <property type="match status" value="1"/>
</dbReference>
<comment type="subcellular location">
    <subcellularLocation>
        <location evidence="1">Cell envelope</location>
    </subcellularLocation>
</comment>
<gene>
    <name evidence="7" type="ORF">G3R48_12495</name>
</gene>
<evidence type="ECO:0000313" key="7">
    <source>
        <dbReference type="EMBL" id="MBR9728797.1"/>
    </source>
</evidence>
<dbReference type="InterPro" id="IPR036249">
    <property type="entry name" value="Thioredoxin-like_sf"/>
</dbReference>
<dbReference type="Pfam" id="PF00578">
    <property type="entry name" value="AhpC-TSA"/>
    <property type="match status" value="1"/>
</dbReference>
<evidence type="ECO:0000259" key="6">
    <source>
        <dbReference type="PROSITE" id="PS51352"/>
    </source>
</evidence>
<evidence type="ECO:0000256" key="2">
    <source>
        <dbReference type="ARBA" id="ARBA00022748"/>
    </source>
</evidence>
<keyword evidence="3" id="KW-1015">Disulfide bond</keyword>
<dbReference type="Gene3D" id="3.40.30.10">
    <property type="entry name" value="Glutaredoxin"/>
    <property type="match status" value="1"/>
</dbReference>
<protein>
    <submittedName>
        <fullName evidence="7">TlpA family protein disulfide reductase</fullName>
    </submittedName>
</protein>
<keyword evidence="8" id="KW-1185">Reference proteome</keyword>
<organism evidence="7 8">
    <name type="scientific">Shewanella intestini</name>
    <dbReference type="NCBI Taxonomy" id="2017544"/>
    <lineage>
        <taxon>Bacteria</taxon>
        <taxon>Pseudomonadati</taxon>
        <taxon>Pseudomonadota</taxon>
        <taxon>Gammaproteobacteria</taxon>
        <taxon>Alteromonadales</taxon>
        <taxon>Shewanellaceae</taxon>
        <taxon>Shewanella</taxon>
    </lineage>
</organism>
<dbReference type="CDD" id="cd02966">
    <property type="entry name" value="TlpA_like_family"/>
    <property type="match status" value="1"/>
</dbReference>
<proteinExistence type="predicted"/>
<dbReference type="Proteomes" id="UP000811844">
    <property type="component" value="Unassembled WGS sequence"/>
</dbReference>
<dbReference type="InterPro" id="IPR000866">
    <property type="entry name" value="AhpC/TSA"/>
</dbReference>
<dbReference type="EMBL" id="JAAIKR010000012">
    <property type="protein sequence ID" value="MBR9728797.1"/>
    <property type="molecule type" value="Genomic_DNA"/>
</dbReference>
<comment type="caution">
    <text evidence="7">The sequence shown here is derived from an EMBL/GenBank/DDBJ whole genome shotgun (WGS) entry which is preliminary data.</text>
</comment>
<feature type="domain" description="Thioredoxin" evidence="6">
    <location>
        <begin position="42"/>
        <end position="183"/>
    </location>
</feature>
<dbReference type="InterPro" id="IPR050553">
    <property type="entry name" value="Thioredoxin_ResA/DsbE_sf"/>
</dbReference>
<evidence type="ECO:0000256" key="3">
    <source>
        <dbReference type="ARBA" id="ARBA00023157"/>
    </source>
</evidence>
<dbReference type="InterPro" id="IPR013766">
    <property type="entry name" value="Thioredoxin_domain"/>
</dbReference>
<evidence type="ECO:0000256" key="1">
    <source>
        <dbReference type="ARBA" id="ARBA00004196"/>
    </source>
</evidence>
<keyword evidence="4" id="KW-0676">Redox-active center</keyword>
<reference evidence="7 8" key="1">
    <citation type="submission" date="2020-02" db="EMBL/GenBank/DDBJ databases">
        <title>Shewanella WXL01 sp. nov., a marine bacterium isolated from green algae in Luhuitou Fringing Reef (Northern South China Sea).</title>
        <authorList>
            <person name="Wang X."/>
        </authorList>
    </citation>
    <scope>NUCLEOTIDE SEQUENCE [LARGE SCALE GENOMIC DNA]</scope>
    <source>
        <strain evidence="7 8">MCCC 1A01895</strain>
    </source>
</reference>
<dbReference type="PROSITE" id="PS51352">
    <property type="entry name" value="THIOREDOXIN_2"/>
    <property type="match status" value="1"/>
</dbReference>
<evidence type="ECO:0000256" key="4">
    <source>
        <dbReference type="ARBA" id="ARBA00023284"/>
    </source>
</evidence>
<accession>A0ABS5I434</accession>
<name>A0ABS5I434_9GAMM</name>
<dbReference type="PANTHER" id="PTHR42852:SF6">
    <property type="entry name" value="THIOL:DISULFIDE INTERCHANGE PROTEIN DSBE"/>
    <property type="match status" value="1"/>
</dbReference>
<evidence type="ECO:0000313" key="8">
    <source>
        <dbReference type="Proteomes" id="UP000811844"/>
    </source>
</evidence>
<feature type="signal peptide" evidence="5">
    <location>
        <begin position="1"/>
        <end position="16"/>
    </location>
</feature>
<keyword evidence="5" id="KW-0732">Signal</keyword>
<keyword evidence="2" id="KW-0201">Cytochrome c-type biogenesis</keyword>
<feature type="chain" id="PRO_5047290889" evidence="5">
    <location>
        <begin position="17"/>
        <end position="188"/>
    </location>
</feature>